<dbReference type="RefSeq" id="XP_056487036.1">
    <property type="nucleotide sequence ID" value="XM_056631485.1"/>
</dbReference>
<dbReference type="Proteomes" id="UP001147747">
    <property type="component" value="Unassembled WGS sequence"/>
</dbReference>
<sequence length="81" mass="9064">MYYARKSSASKFMFRKVGAREAKGDINQGAEVELTLCDDSGKAIGVVQRFKNDYATLLVSKYGVEDDLTTTNNSKLEYIKD</sequence>
<reference evidence="1" key="2">
    <citation type="journal article" date="2023" name="IMA Fungus">
        <title>Comparative genomic study of the Penicillium genus elucidates a diverse pangenome and 15 lateral gene transfer events.</title>
        <authorList>
            <person name="Petersen C."/>
            <person name="Sorensen T."/>
            <person name="Nielsen M.R."/>
            <person name="Sondergaard T.E."/>
            <person name="Sorensen J.L."/>
            <person name="Fitzpatrick D.A."/>
            <person name="Frisvad J.C."/>
            <person name="Nielsen K.L."/>
        </authorList>
    </citation>
    <scope>NUCLEOTIDE SEQUENCE</scope>
    <source>
        <strain evidence="1">IBT 29677</strain>
    </source>
</reference>
<dbReference type="EMBL" id="JAPZBU010000008">
    <property type="protein sequence ID" value="KAJ5391358.1"/>
    <property type="molecule type" value="Genomic_DNA"/>
</dbReference>
<proteinExistence type="predicted"/>
<dbReference type="OrthoDB" id="2562973at2759"/>
<evidence type="ECO:0000313" key="2">
    <source>
        <dbReference type="Proteomes" id="UP001147747"/>
    </source>
</evidence>
<accession>A0A9X0B7X5</accession>
<reference evidence="1" key="1">
    <citation type="submission" date="2022-12" db="EMBL/GenBank/DDBJ databases">
        <authorList>
            <person name="Petersen C."/>
        </authorList>
    </citation>
    <scope>NUCLEOTIDE SEQUENCE</scope>
    <source>
        <strain evidence="1">IBT 29677</strain>
    </source>
</reference>
<comment type="caution">
    <text evidence="1">The sequence shown here is derived from an EMBL/GenBank/DDBJ whole genome shotgun (WGS) entry which is preliminary data.</text>
</comment>
<dbReference type="AlphaFoldDB" id="A0A9X0B7X5"/>
<dbReference type="GeneID" id="81370465"/>
<evidence type="ECO:0000313" key="1">
    <source>
        <dbReference type="EMBL" id="KAJ5391358.1"/>
    </source>
</evidence>
<protein>
    <submittedName>
        <fullName evidence="1">Uncharacterized protein</fullName>
    </submittedName>
</protein>
<gene>
    <name evidence="1" type="ORF">N7509_006848</name>
</gene>
<name>A0A9X0B7X5_9EURO</name>
<keyword evidence="2" id="KW-1185">Reference proteome</keyword>
<organism evidence="1 2">
    <name type="scientific">Penicillium cosmopolitanum</name>
    <dbReference type="NCBI Taxonomy" id="1131564"/>
    <lineage>
        <taxon>Eukaryota</taxon>
        <taxon>Fungi</taxon>
        <taxon>Dikarya</taxon>
        <taxon>Ascomycota</taxon>
        <taxon>Pezizomycotina</taxon>
        <taxon>Eurotiomycetes</taxon>
        <taxon>Eurotiomycetidae</taxon>
        <taxon>Eurotiales</taxon>
        <taxon>Aspergillaceae</taxon>
        <taxon>Penicillium</taxon>
    </lineage>
</organism>